<organism evidence="2 3">
    <name type="scientific">[Candida] arabinofermentans NRRL YB-2248</name>
    <dbReference type="NCBI Taxonomy" id="983967"/>
    <lineage>
        <taxon>Eukaryota</taxon>
        <taxon>Fungi</taxon>
        <taxon>Dikarya</taxon>
        <taxon>Ascomycota</taxon>
        <taxon>Saccharomycotina</taxon>
        <taxon>Pichiomycetes</taxon>
        <taxon>Pichiales</taxon>
        <taxon>Pichiaceae</taxon>
        <taxon>Ogataea</taxon>
        <taxon>Ogataea/Candida clade</taxon>
    </lineage>
</organism>
<evidence type="ECO:0000313" key="3">
    <source>
        <dbReference type="Proteomes" id="UP000094801"/>
    </source>
</evidence>
<dbReference type="AlphaFoldDB" id="A0A1E4T3U6"/>
<dbReference type="Pfam" id="PF05024">
    <property type="entry name" value="Gpi1"/>
    <property type="match status" value="1"/>
</dbReference>
<keyword evidence="1" id="KW-0472">Membrane</keyword>
<protein>
    <submittedName>
        <fullName evidence="2">Uncharacterized protein</fullName>
    </submittedName>
</protein>
<evidence type="ECO:0000256" key="1">
    <source>
        <dbReference type="SAM" id="Phobius"/>
    </source>
</evidence>
<proteinExistence type="predicted"/>
<dbReference type="PANTHER" id="PTHR21329">
    <property type="entry name" value="PHOSPHATIDYLINOSITOL N-ACETYLGLUCOSAMINYLTRANSFERASE SUBUNIT Q-RELATED"/>
    <property type="match status" value="1"/>
</dbReference>
<keyword evidence="1" id="KW-1133">Transmembrane helix</keyword>
<accession>A0A1E4T3U6</accession>
<feature type="transmembrane region" description="Helical" evidence="1">
    <location>
        <begin position="444"/>
        <end position="468"/>
    </location>
</feature>
<dbReference type="GO" id="GO:0005783">
    <property type="term" value="C:endoplasmic reticulum"/>
    <property type="evidence" value="ECO:0007669"/>
    <property type="project" value="TreeGrafter"/>
</dbReference>
<dbReference type="InterPro" id="IPR007720">
    <property type="entry name" value="PigQ/GPI1"/>
</dbReference>
<feature type="transmembrane region" description="Helical" evidence="1">
    <location>
        <begin position="343"/>
        <end position="360"/>
    </location>
</feature>
<dbReference type="OrthoDB" id="70250at2759"/>
<dbReference type="GO" id="GO:0006506">
    <property type="term" value="P:GPI anchor biosynthetic process"/>
    <property type="evidence" value="ECO:0007669"/>
    <property type="project" value="InterPro"/>
</dbReference>
<keyword evidence="3" id="KW-1185">Reference proteome</keyword>
<dbReference type="GO" id="GO:0016020">
    <property type="term" value="C:membrane"/>
    <property type="evidence" value="ECO:0007669"/>
    <property type="project" value="InterPro"/>
</dbReference>
<name>A0A1E4T3U6_9ASCO</name>
<dbReference type="EMBL" id="KV453850">
    <property type="protein sequence ID" value="ODV86436.1"/>
    <property type="molecule type" value="Genomic_DNA"/>
</dbReference>
<dbReference type="STRING" id="983967.A0A1E4T3U6"/>
<dbReference type="Proteomes" id="UP000094801">
    <property type="component" value="Unassembled WGS sequence"/>
</dbReference>
<keyword evidence="1" id="KW-0812">Transmembrane</keyword>
<dbReference type="PANTHER" id="PTHR21329:SF3">
    <property type="entry name" value="PHOSPHATIDYLINOSITOL N-ACETYLGLUCOSAMINYLTRANSFERASE SUBUNIT Q"/>
    <property type="match status" value="1"/>
</dbReference>
<feature type="transmembrane region" description="Helical" evidence="1">
    <location>
        <begin position="372"/>
        <end position="395"/>
    </location>
</feature>
<reference evidence="3" key="1">
    <citation type="submission" date="2016-04" db="EMBL/GenBank/DDBJ databases">
        <title>Comparative genomics of biotechnologically important yeasts.</title>
        <authorList>
            <consortium name="DOE Joint Genome Institute"/>
            <person name="Riley R."/>
            <person name="Haridas S."/>
            <person name="Wolfe K.H."/>
            <person name="Lopes M.R."/>
            <person name="Hittinger C.T."/>
            <person name="Goker M."/>
            <person name="Salamov A."/>
            <person name="Wisecaver J."/>
            <person name="Long T.M."/>
            <person name="Aerts A.L."/>
            <person name="Barry K."/>
            <person name="Choi C."/>
            <person name="Clum A."/>
            <person name="Coughlan A.Y."/>
            <person name="Deshpande S."/>
            <person name="Douglass A.P."/>
            <person name="Hanson S.J."/>
            <person name="Klenk H.-P."/>
            <person name="Labutti K."/>
            <person name="Lapidus A."/>
            <person name="Lindquist E."/>
            <person name="Lipzen A."/>
            <person name="Meier-Kolthoff J.P."/>
            <person name="Ohm R.A."/>
            <person name="Otillar R.P."/>
            <person name="Pangilinan J."/>
            <person name="Peng Y."/>
            <person name="Rokas A."/>
            <person name="Rosa C.A."/>
            <person name="Scheuner C."/>
            <person name="Sibirny A.A."/>
            <person name="Slot J.C."/>
            <person name="Stielow J.B."/>
            <person name="Sun H."/>
            <person name="Kurtzman C.P."/>
            <person name="Blackwell M."/>
            <person name="Grigoriev I.V."/>
            <person name="Jeffries T.W."/>
        </authorList>
    </citation>
    <scope>NUCLEOTIDE SEQUENCE [LARGE SCALE GENOMIC DNA]</scope>
    <source>
        <strain evidence="3">NRRL YB-2248</strain>
    </source>
</reference>
<gene>
    <name evidence="2" type="ORF">CANARDRAFT_6908</name>
</gene>
<feature type="transmembrane region" description="Helical" evidence="1">
    <location>
        <begin position="480"/>
        <end position="499"/>
    </location>
</feature>
<evidence type="ECO:0000313" key="2">
    <source>
        <dbReference type="EMBL" id="ODV86436.1"/>
    </source>
</evidence>
<sequence length="597" mass="69567">MPDISSIFWPIDLLNPSTTTKLLIVGYQLHNKTVIIDLVKLETLDELNLKFTDDFELSIIGVMNVSSSEYRIFSFNNGKPILSDTENLILFKPPQSKKLEYYSIDPIIIDIFWNNNSASLDSSKKEPYSKKLSHHFPKNDKNNDLKDCLKFINLTNYSRFKLSKSVKKKSKINYKFIVSSSNYILFLISYIYSMTIQRICLVLTNILSYQIKTSSGKKLSLASSSFLLHQLNFRFKQFYNLPTQFQKLKNSKIESEKLIIKGTRFSPSEYIKFYNTLWLILNDLLLGLITSNSLAKHHEFITEQINSITTTFHQTLFQMINWLMNSPAGFKLNNELSSFFGDLFIWVLTFWNNSILTLILKNTSIMLTIISFLVKYGGLTILFAALIDVINIITFQIYCFYFASTRVFNWQSHILRSLFRLFYGKKYNILRNRIDNNDYEFDQLLFGIIIFTMLVYLMPTVIAFYLNFVVVRMLCMASNLVLEAGLITLNHLPIVVFLLKLKNKDRLPGGVVLNSLVDSDHNGLYFQLLTESLSLKEILKSHFKSMFDFNLINLKEFYDECDDISVIENWKRFSVVGVARKVVLGELIELFEYRKMF</sequence>